<feature type="transmembrane region" description="Helical" evidence="10">
    <location>
        <begin position="59"/>
        <end position="77"/>
    </location>
</feature>
<evidence type="ECO:0000256" key="9">
    <source>
        <dbReference type="ARBA" id="ARBA00049940"/>
    </source>
</evidence>
<keyword evidence="4 10" id="KW-1133">Transmembrane helix</keyword>
<evidence type="ECO:0000256" key="3">
    <source>
        <dbReference type="ARBA" id="ARBA00022692"/>
    </source>
</evidence>
<evidence type="ECO:0000256" key="7">
    <source>
        <dbReference type="ARBA" id="ARBA00035120"/>
    </source>
</evidence>
<reference evidence="11" key="1">
    <citation type="journal article" date="2022" name="Int. J. Syst. Evol. Microbiol.">
        <title>A novel species of lactic acid bacteria, Ligilactobacillus pabuli sp. nov., isolated from alfalfa silage.</title>
        <authorList>
            <person name="Tohno M."/>
            <person name="Tanizawa Y."/>
            <person name="Sawada H."/>
            <person name="Sakamoto M."/>
            <person name="Ohkuma M."/>
            <person name="Kobayashi H."/>
        </authorList>
    </citation>
    <scope>NUCLEOTIDE SEQUENCE</scope>
    <source>
        <strain evidence="11">AF129</strain>
    </source>
</reference>
<keyword evidence="6 10" id="KW-0407">Ion channel</keyword>
<keyword evidence="5 10" id="KW-0472">Membrane</keyword>
<dbReference type="Proteomes" id="UP001055149">
    <property type="component" value="Unassembled WGS sequence"/>
</dbReference>
<feature type="binding site" evidence="10">
    <location>
        <position position="74"/>
    </location>
    <ligand>
        <name>Na(+)</name>
        <dbReference type="ChEBI" id="CHEBI:29101"/>
        <note>structural</note>
    </ligand>
</feature>
<dbReference type="PANTHER" id="PTHR28259:SF1">
    <property type="entry name" value="FLUORIDE EXPORT PROTEIN 1-RELATED"/>
    <property type="match status" value="1"/>
</dbReference>
<comment type="catalytic activity">
    <reaction evidence="8">
        <text>fluoride(in) = fluoride(out)</text>
        <dbReference type="Rhea" id="RHEA:76159"/>
        <dbReference type="ChEBI" id="CHEBI:17051"/>
    </reaction>
    <physiologicalReaction direction="left-to-right" evidence="8">
        <dbReference type="Rhea" id="RHEA:76160"/>
    </physiologicalReaction>
</comment>
<gene>
    <name evidence="10" type="primary">fluC</name>
    <name evidence="10" type="synonym">crcB</name>
    <name evidence="11" type="ORF">LPAF129_11620</name>
</gene>
<protein>
    <recommendedName>
        <fullName evidence="10">Fluoride-specific ion channel FluC</fullName>
    </recommendedName>
</protein>
<dbReference type="RefSeq" id="WP_244055221.1">
    <property type="nucleotide sequence ID" value="NZ_BQXH01000009.1"/>
</dbReference>
<name>A0ABQ5JLH0_9LACO</name>
<comment type="similarity">
    <text evidence="7 10">Belongs to the fluoride channel Fluc/FEX (TC 1.A.43) family.</text>
</comment>
<accession>A0ABQ5JLH0</accession>
<evidence type="ECO:0000256" key="8">
    <source>
        <dbReference type="ARBA" id="ARBA00035585"/>
    </source>
</evidence>
<keyword evidence="2 10" id="KW-1003">Cell membrane</keyword>
<dbReference type="InterPro" id="IPR003691">
    <property type="entry name" value="FluC"/>
</dbReference>
<evidence type="ECO:0000256" key="4">
    <source>
        <dbReference type="ARBA" id="ARBA00022989"/>
    </source>
</evidence>
<keyword evidence="10" id="KW-0813">Transport</keyword>
<feature type="transmembrane region" description="Helical" evidence="10">
    <location>
        <begin position="97"/>
        <end position="117"/>
    </location>
</feature>
<evidence type="ECO:0000256" key="10">
    <source>
        <dbReference type="HAMAP-Rule" id="MF_00454"/>
    </source>
</evidence>
<dbReference type="PANTHER" id="PTHR28259">
    <property type="entry name" value="FLUORIDE EXPORT PROTEIN 1-RELATED"/>
    <property type="match status" value="1"/>
</dbReference>
<evidence type="ECO:0000313" key="11">
    <source>
        <dbReference type="EMBL" id="GKS81476.1"/>
    </source>
</evidence>
<sequence length="128" mass="13934">MDRKSLFSVFFFGCLGGLSRYELVSLFPGQTTTLLINLVGCFLLALITYYIIERQVSAGWLSTGLGTGFVGAFTTFSSFCNDLDQAFINHSYLSGSLYLLLSILGGYLAAWLGYLLAGQLTARKGVTK</sequence>
<feature type="transmembrane region" description="Helical" evidence="10">
    <location>
        <begin position="30"/>
        <end position="52"/>
    </location>
</feature>
<evidence type="ECO:0000256" key="5">
    <source>
        <dbReference type="ARBA" id="ARBA00023136"/>
    </source>
</evidence>
<evidence type="ECO:0000313" key="12">
    <source>
        <dbReference type="Proteomes" id="UP001055149"/>
    </source>
</evidence>
<keyword evidence="10" id="KW-0915">Sodium</keyword>
<evidence type="ECO:0000256" key="1">
    <source>
        <dbReference type="ARBA" id="ARBA00004651"/>
    </source>
</evidence>
<keyword evidence="12" id="KW-1185">Reference proteome</keyword>
<comment type="caution">
    <text evidence="11">The sequence shown here is derived from an EMBL/GenBank/DDBJ whole genome shotgun (WGS) entry which is preliminary data.</text>
</comment>
<proteinExistence type="inferred from homology"/>
<comment type="subcellular location">
    <subcellularLocation>
        <location evidence="1 10">Cell membrane</location>
        <topology evidence="1 10">Multi-pass membrane protein</topology>
    </subcellularLocation>
</comment>
<dbReference type="HAMAP" id="MF_00454">
    <property type="entry name" value="FluC"/>
    <property type="match status" value="1"/>
</dbReference>
<feature type="binding site" evidence="10">
    <location>
        <position position="71"/>
    </location>
    <ligand>
        <name>Na(+)</name>
        <dbReference type="ChEBI" id="CHEBI:29101"/>
        <note>structural</note>
    </ligand>
</feature>
<dbReference type="EMBL" id="BQXH01000009">
    <property type="protein sequence ID" value="GKS81476.1"/>
    <property type="molecule type" value="Genomic_DNA"/>
</dbReference>
<keyword evidence="10" id="KW-0479">Metal-binding</keyword>
<keyword evidence="10" id="KW-0406">Ion transport</keyword>
<comment type="function">
    <text evidence="9 10">Fluoride-specific ion channel. Important for reducing fluoride concentration in the cell, thus reducing its toxicity.</text>
</comment>
<dbReference type="Pfam" id="PF02537">
    <property type="entry name" value="CRCB"/>
    <property type="match status" value="1"/>
</dbReference>
<comment type="activity regulation">
    <text evidence="10">Na(+) is not transported, but it plays an essential structural role and its presence is essential for fluoride channel function.</text>
</comment>
<keyword evidence="3 10" id="KW-0812">Transmembrane</keyword>
<organism evidence="11 12">
    <name type="scientific">Ligilactobacillus pabuli</name>
    <dbReference type="NCBI Taxonomy" id="2886039"/>
    <lineage>
        <taxon>Bacteria</taxon>
        <taxon>Bacillati</taxon>
        <taxon>Bacillota</taxon>
        <taxon>Bacilli</taxon>
        <taxon>Lactobacillales</taxon>
        <taxon>Lactobacillaceae</taxon>
        <taxon>Ligilactobacillus</taxon>
    </lineage>
</organism>
<evidence type="ECO:0000256" key="6">
    <source>
        <dbReference type="ARBA" id="ARBA00023303"/>
    </source>
</evidence>
<evidence type="ECO:0000256" key="2">
    <source>
        <dbReference type="ARBA" id="ARBA00022475"/>
    </source>
</evidence>